<dbReference type="Gene3D" id="3.30.1460.40">
    <property type="entry name" value="[NiFe]-hydrogenase assembly chaperone, HybE"/>
    <property type="match status" value="1"/>
</dbReference>
<dbReference type="RefSeq" id="WP_064718976.1">
    <property type="nucleotide sequence ID" value="NZ_LXEV01000016.1"/>
</dbReference>
<organism evidence="2 3">
    <name type="scientific">Proteus hauseri ATCC 700826</name>
    <dbReference type="NCBI Taxonomy" id="1354271"/>
    <lineage>
        <taxon>Bacteria</taxon>
        <taxon>Pseudomonadati</taxon>
        <taxon>Pseudomonadota</taxon>
        <taxon>Gammaproteobacteria</taxon>
        <taxon>Enterobacterales</taxon>
        <taxon>Morganellaceae</taxon>
        <taxon>Proteus</taxon>
    </lineage>
</organism>
<evidence type="ECO:0000256" key="1">
    <source>
        <dbReference type="ARBA" id="ARBA00006532"/>
    </source>
</evidence>
<sequence>MSELELSWDIMGYDAPPIEQLEVCFSEIAEKEMKGLPFFREGIPVKAGGFTLFEKQWIGTVLTPWMLELVVFPGPSQEWPRRKIGERIALELPCGQVKFVVGELADGIQYLACSLMSPLDRHLKGDQAVELAENSVKMALSLPVQTQSVAEVDLSRRSLFRGQLRS</sequence>
<gene>
    <name evidence="2" type="ORF">M997_0964</name>
</gene>
<evidence type="ECO:0000313" key="2">
    <source>
        <dbReference type="EMBL" id="OAT48502.1"/>
    </source>
</evidence>
<keyword evidence="3" id="KW-1185">Reference proteome</keyword>
<dbReference type="NCBIfam" id="NF007776">
    <property type="entry name" value="PRK10465.1"/>
    <property type="match status" value="1"/>
</dbReference>
<accession>A0AAJ3HTT6</accession>
<protein>
    <submittedName>
        <fullName evidence="2">HybE family protein</fullName>
    </submittedName>
</protein>
<reference evidence="2 3" key="1">
    <citation type="submission" date="2016-04" db="EMBL/GenBank/DDBJ databases">
        <title>ATOL: Assembling a taxonomically balanced genome-scale reconstruction of the evolutionary history of the Enterobacteriaceae.</title>
        <authorList>
            <person name="Plunkett G.III."/>
            <person name="Neeno-Eckwall E.C."/>
            <person name="Glasner J.D."/>
            <person name="Perna N.T."/>
        </authorList>
    </citation>
    <scope>NUCLEOTIDE SEQUENCE [LARGE SCALE GENOMIC DNA]</scope>
    <source>
        <strain evidence="2 3">ATCC 700826</strain>
    </source>
</reference>
<comment type="similarity">
    <text evidence="1">Belongs to the HupJ family.</text>
</comment>
<dbReference type="InterPro" id="IPR023994">
    <property type="entry name" value="NiFe-hyd_HybE"/>
</dbReference>
<evidence type="ECO:0000313" key="3">
    <source>
        <dbReference type="Proteomes" id="UP000078250"/>
    </source>
</evidence>
<dbReference type="NCBIfam" id="TIGR03993">
    <property type="entry name" value="hydrog_HybE"/>
    <property type="match status" value="1"/>
</dbReference>
<comment type="caution">
    <text evidence="2">The sequence shown here is derived from an EMBL/GenBank/DDBJ whole genome shotgun (WGS) entry which is preliminary data.</text>
</comment>
<proteinExistence type="inferred from homology"/>
<dbReference type="EMBL" id="LXEV01000016">
    <property type="protein sequence ID" value="OAT48502.1"/>
    <property type="molecule type" value="Genomic_DNA"/>
</dbReference>
<dbReference type="Proteomes" id="UP000078250">
    <property type="component" value="Unassembled WGS sequence"/>
</dbReference>
<dbReference type="AlphaFoldDB" id="A0AAJ3HTT6"/>
<dbReference type="Pfam" id="PF11939">
    <property type="entry name" value="NiFe-hyd_HybE"/>
    <property type="match status" value="1"/>
</dbReference>
<name>A0AAJ3HTT6_PROHU</name>
<dbReference type="InterPro" id="IPR038530">
    <property type="entry name" value="NiFe-hyd_HybE_sf"/>
</dbReference>